<evidence type="ECO:0000256" key="1">
    <source>
        <dbReference type="SAM" id="Phobius"/>
    </source>
</evidence>
<dbReference type="PANTHER" id="PTHR46520">
    <property type="entry name" value="SERINE BETA-LACTAMASE-LIKE PROTEIN LACTB, MITOCHONDRIAL"/>
    <property type="match status" value="1"/>
</dbReference>
<protein>
    <recommendedName>
        <fullName evidence="2">Beta-lactamase-related domain-containing protein</fullName>
    </recommendedName>
</protein>
<sequence length="426" mass="47337">METGRIKKQSWAKLVVTALTVLLIWLGWPIYGFVSNQFEKIRSPFGWVELQDNAPATQELYDGSYLAAGNISLRLLSDRRSKIHAPSLSAAIAIDGKLVWAGAVGWQDVKADIAATPSTIYRIGSTSKAVTATGLARLVTSKNFDLDVPISSYSSDLPNVSWTELTARQLASHTAGLPGYEENTDWIGFYKSMALTSRFNNPKDSLCMFDGAELLYPPGSDFLYSSYDIILLSAVMQDASGLPYLKLMNEAVFSPLALHTIEPDTVRNNLEHRAVSYQIKGRQVKPWRSVDLSHKLAAGGFVASPSDMARLGVAWLDENFIAPDVRDDFWQPVRLTNGNVNIEDYAIGWRRKSQTIKTVGSITHLNHGGVSKGSQFWLMIVPEYGVSIAISTNRRTDAFFDFADIYEDILEEFIPVIQKLRLENTN</sequence>
<dbReference type="GO" id="GO:0008233">
    <property type="term" value="F:peptidase activity"/>
    <property type="evidence" value="ECO:0007669"/>
    <property type="project" value="TreeGrafter"/>
</dbReference>
<reference evidence="3" key="1">
    <citation type="submission" date="2018-06" db="EMBL/GenBank/DDBJ databases">
        <authorList>
            <person name="Zhirakovskaya E."/>
        </authorList>
    </citation>
    <scope>NUCLEOTIDE SEQUENCE</scope>
</reference>
<feature type="domain" description="Beta-lactamase-related" evidence="2">
    <location>
        <begin position="77"/>
        <end position="406"/>
    </location>
</feature>
<keyword evidence="1" id="KW-0812">Transmembrane</keyword>
<gene>
    <name evidence="3" type="ORF">MNBD_ALPHA06-698</name>
</gene>
<evidence type="ECO:0000313" key="3">
    <source>
        <dbReference type="EMBL" id="VAV94100.1"/>
    </source>
</evidence>
<dbReference type="AlphaFoldDB" id="A0A3B0RLL8"/>
<keyword evidence="1" id="KW-1133">Transmembrane helix</keyword>
<evidence type="ECO:0000259" key="2">
    <source>
        <dbReference type="Pfam" id="PF00144"/>
    </source>
</evidence>
<dbReference type="EMBL" id="UOEE01000176">
    <property type="protein sequence ID" value="VAV94100.1"/>
    <property type="molecule type" value="Genomic_DNA"/>
</dbReference>
<proteinExistence type="predicted"/>
<dbReference type="InterPro" id="IPR052794">
    <property type="entry name" value="Mito_Ser_Protease_LACTB"/>
</dbReference>
<keyword evidence="1" id="KW-0472">Membrane</keyword>
<organism evidence="3">
    <name type="scientific">hydrothermal vent metagenome</name>
    <dbReference type="NCBI Taxonomy" id="652676"/>
    <lineage>
        <taxon>unclassified sequences</taxon>
        <taxon>metagenomes</taxon>
        <taxon>ecological metagenomes</taxon>
    </lineage>
</organism>
<dbReference type="GO" id="GO:0019216">
    <property type="term" value="P:regulation of lipid metabolic process"/>
    <property type="evidence" value="ECO:0007669"/>
    <property type="project" value="TreeGrafter"/>
</dbReference>
<dbReference type="SUPFAM" id="SSF56601">
    <property type="entry name" value="beta-lactamase/transpeptidase-like"/>
    <property type="match status" value="1"/>
</dbReference>
<dbReference type="InterPro" id="IPR012338">
    <property type="entry name" value="Beta-lactam/transpept-like"/>
</dbReference>
<dbReference type="Gene3D" id="3.40.710.10">
    <property type="entry name" value="DD-peptidase/beta-lactamase superfamily"/>
    <property type="match status" value="1"/>
</dbReference>
<feature type="transmembrane region" description="Helical" evidence="1">
    <location>
        <begin position="12"/>
        <end position="34"/>
    </location>
</feature>
<dbReference type="GO" id="GO:0006508">
    <property type="term" value="P:proteolysis"/>
    <property type="evidence" value="ECO:0007669"/>
    <property type="project" value="TreeGrafter"/>
</dbReference>
<dbReference type="GO" id="GO:0005739">
    <property type="term" value="C:mitochondrion"/>
    <property type="evidence" value="ECO:0007669"/>
    <property type="project" value="TreeGrafter"/>
</dbReference>
<accession>A0A3B0RLL8</accession>
<dbReference type="InterPro" id="IPR001466">
    <property type="entry name" value="Beta-lactam-related"/>
</dbReference>
<dbReference type="Pfam" id="PF00144">
    <property type="entry name" value="Beta-lactamase"/>
    <property type="match status" value="1"/>
</dbReference>
<dbReference type="PANTHER" id="PTHR46520:SF1">
    <property type="entry name" value="SERINE BETA-LACTAMASE-LIKE PROTEIN LACTB, MITOCHONDRIAL"/>
    <property type="match status" value="1"/>
</dbReference>
<name>A0A3B0RLL8_9ZZZZ</name>